<evidence type="ECO:0000313" key="3">
    <source>
        <dbReference type="Proteomes" id="UP000465112"/>
    </source>
</evidence>
<dbReference type="GO" id="GO:0051225">
    <property type="term" value="P:spindle assembly"/>
    <property type="evidence" value="ECO:0007669"/>
    <property type="project" value="TreeGrafter"/>
</dbReference>
<evidence type="ECO:0000256" key="1">
    <source>
        <dbReference type="SAM" id="MobiDB-lite"/>
    </source>
</evidence>
<dbReference type="PANTHER" id="PTHR14352:SF2">
    <property type="entry name" value="HAUS AUGMIN-LIKE COMPLEX SUBUNIT 7"/>
    <property type="match status" value="1"/>
</dbReference>
<dbReference type="EMBL" id="VHII01000005">
    <property type="protein sequence ID" value="KAF1390923.1"/>
    <property type="molecule type" value="Genomic_DNA"/>
</dbReference>
<proteinExistence type="predicted"/>
<dbReference type="GO" id="GO:0051011">
    <property type="term" value="F:microtubule minus-end binding"/>
    <property type="evidence" value="ECO:0007669"/>
    <property type="project" value="TreeGrafter"/>
</dbReference>
<reference evidence="2 3" key="1">
    <citation type="submission" date="2019-06" db="EMBL/GenBank/DDBJ databases">
        <title>A chromosome-scale genome assembly of the European perch, Perca fluviatilis.</title>
        <authorList>
            <person name="Roques C."/>
            <person name="Zahm M."/>
            <person name="Cabau C."/>
            <person name="Klopp C."/>
            <person name="Bouchez O."/>
            <person name="Donnadieu C."/>
            <person name="Kuhl H."/>
            <person name="Gislard M."/>
            <person name="Guendouz S."/>
            <person name="Journot L."/>
            <person name="Haffray P."/>
            <person name="Bestin A."/>
            <person name="Morvezen R."/>
            <person name="Feron R."/>
            <person name="Wen M."/>
            <person name="Jouanno E."/>
            <person name="Herpin A."/>
            <person name="Schartl M."/>
            <person name="Postlethwait J."/>
            <person name="Schaerlinger B."/>
            <person name="Chardard D."/>
            <person name="Lecocq T."/>
            <person name="Poncet C."/>
            <person name="Jaffrelo L."/>
            <person name="Lampietro C."/>
            <person name="Guiguen Y."/>
        </authorList>
    </citation>
    <scope>NUCLEOTIDE SEQUENCE [LARGE SCALE GENOMIC DNA]</scope>
    <source>
        <tissue evidence="2">Blood</tissue>
    </source>
</reference>
<dbReference type="GO" id="GO:0070652">
    <property type="term" value="C:HAUS complex"/>
    <property type="evidence" value="ECO:0007669"/>
    <property type="project" value="TreeGrafter"/>
</dbReference>
<dbReference type="GO" id="GO:0031023">
    <property type="term" value="P:microtubule organizing center organization"/>
    <property type="evidence" value="ECO:0007669"/>
    <property type="project" value="TreeGrafter"/>
</dbReference>
<keyword evidence="3" id="KW-1185">Reference proteome</keyword>
<feature type="region of interest" description="Disordered" evidence="1">
    <location>
        <begin position="1"/>
        <end position="22"/>
    </location>
</feature>
<dbReference type="AlphaFoldDB" id="A0A6A5FKL2"/>
<evidence type="ECO:0000313" key="2">
    <source>
        <dbReference type="EMBL" id="KAF1390923.1"/>
    </source>
</evidence>
<organism evidence="2 3">
    <name type="scientific">Perca fluviatilis</name>
    <name type="common">European perch</name>
    <dbReference type="NCBI Taxonomy" id="8168"/>
    <lineage>
        <taxon>Eukaryota</taxon>
        <taxon>Metazoa</taxon>
        <taxon>Chordata</taxon>
        <taxon>Craniata</taxon>
        <taxon>Vertebrata</taxon>
        <taxon>Euteleostomi</taxon>
        <taxon>Actinopterygii</taxon>
        <taxon>Neopterygii</taxon>
        <taxon>Teleostei</taxon>
        <taxon>Neoteleostei</taxon>
        <taxon>Acanthomorphata</taxon>
        <taxon>Eupercaria</taxon>
        <taxon>Perciformes</taxon>
        <taxon>Percoidei</taxon>
        <taxon>Percidae</taxon>
        <taxon>Percinae</taxon>
        <taxon>Perca</taxon>
    </lineage>
</organism>
<dbReference type="Proteomes" id="UP000465112">
    <property type="component" value="Chromosome 5"/>
</dbReference>
<comment type="caution">
    <text evidence="2">The sequence shown here is derived from an EMBL/GenBank/DDBJ whole genome shotgun (WGS) entry which is preliminary data.</text>
</comment>
<sequence length="362" mass="40476">MHPEVVCQPPLISSEEEQTTTTEEEERLVLQMAGALKEKQLVKHVYAALQAASCPLVEGLYLQEADSMLQLLCTPSQHRTDILAWICSSINPNFANSKTIAMGFKGPDVLTKEMAVLGQELMLCKADDLDLIRGDASPYSQLRFLEQLLTLIPGCKESAVHRADQEMLLNELFAAENLPNFTQMLKPTLDPWPAHIKALHIANKSSCKPSREGAADVAALLQLTQSTLEQLKSECEFLSSEAQSPGVLSPSSLRVAACDLQVLMATFSHVFETDLRSYCSRDPPSFSTETDVFQRIHQLLLAFITELEMLKEVSEASVSMNEDVNKLQTQPRYWSRGDKRNLPDQLEELTRRIRDFSSLLHS</sequence>
<dbReference type="InterPro" id="IPR029711">
    <property type="entry name" value="Haus7-like"/>
</dbReference>
<dbReference type="PANTHER" id="PTHR14352">
    <property type="entry name" value="HAUS AUGMIN-LIKE COMPLEX SUBUNIT 7"/>
    <property type="match status" value="1"/>
</dbReference>
<protein>
    <recommendedName>
        <fullName evidence="4">HAUS augmin-like complex subunit 7</fullName>
    </recommendedName>
</protein>
<accession>A0A6A5FKL2</accession>
<name>A0A6A5FKL2_PERFL</name>
<dbReference type="OrthoDB" id="6435999at2759"/>
<gene>
    <name evidence="2" type="ORF">PFLUV_G00063150</name>
</gene>
<evidence type="ECO:0008006" key="4">
    <source>
        <dbReference type="Google" id="ProtNLM"/>
    </source>
</evidence>